<protein>
    <submittedName>
        <fullName evidence="5">MarR family winged helix-turn-helix transcriptional regulator</fullName>
    </submittedName>
</protein>
<organism evidence="5 6">
    <name type="scientific">Massilia niabensis</name>
    <dbReference type="NCBI Taxonomy" id="544910"/>
    <lineage>
        <taxon>Bacteria</taxon>
        <taxon>Pseudomonadati</taxon>
        <taxon>Pseudomonadota</taxon>
        <taxon>Betaproteobacteria</taxon>
        <taxon>Burkholderiales</taxon>
        <taxon>Oxalobacteraceae</taxon>
        <taxon>Telluria group</taxon>
        <taxon>Massilia</taxon>
    </lineage>
</organism>
<evidence type="ECO:0000256" key="3">
    <source>
        <dbReference type="ARBA" id="ARBA00023163"/>
    </source>
</evidence>
<evidence type="ECO:0000313" key="5">
    <source>
        <dbReference type="EMBL" id="MFC5460560.1"/>
    </source>
</evidence>
<dbReference type="InterPro" id="IPR000835">
    <property type="entry name" value="HTH_MarR-typ"/>
</dbReference>
<comment type="caution">
    <text evidence="5">The sequence shown here is derived from an EMBL/GenBank/DDBJ whole genome shotgun (WGS) entry which is preliminary data.</text>
</comment>
<evidence type="ECO:0000313" key="6">
    <source>
        <dbReference type="Proteomes" id="UP001596050"/>
    </source>
</evidence>
<sequence length="159" mass="17627">MKEQVDKVNQNPARTAQDVFEVLHSIMHLHRSRQFRAPLMGEGELTHMEGKVLGFFARHPDATLSDLVAHSGRDKAQVTRLIRALRERGLLDAQADALDRRSTRLRLSAAGEALQAQLHAEGAIAAEQALDGLEDAERRQLLALLERVRASLDAPQSGR</sequence>
<evidence type="ECO:0000259" key="4">
    <source>
        <dbReference type="PROSITE" id="PS50995"/>
    </source>
</evidence>
<evidence type="ECO:0000256" key="2">
    <source>
        <dbReference type="ARBA" id="ARBA00023125"/>
    </source>
</evidence>
<keyword evidence="6" id="KW-1185">Reference proteome</keyword>
<dbReference type="InterPro" id="IPR036388">
    <property type="entry name" value="WH-like_DNA-bd_sf"/>
</dbReference>
<dbReference type="PROSITE" id="PS50995">
    <property type="entry name" value="HTH_MARR_2"/>
    <property type="match status" value="1"/>
</dbReference>
<dbReference type="InterPro" id="IPR036390">
    <property type="entry name" value="WH_DNA-bd_sf"/>
</dbReference>
<dbReference type="RefSeq" id="WP_379783540.1">
    <property type="nucleotide sequence ID" value="NZ_JBHSMU010000013.1"/>
</dbReference>
<feature type="domain" description="HTH marR-type" evidence="4">
    <location>
        <begin position="16"/>
        <end position="150"/>
    </location>
</feature>
<gene>
    <name evidence="5" type="ORF">ACFPN5_12160</name>
</gene>
<dbReference type="PRINTS" id="PR00598">
    <property type="entry name" value="HTHMARR"/>
</dbReference>
<dbReference type="Gene3D" id="1.10.10.10">
    <property type="entry name" value="Winged helix-like DNA-binding domain superfamily/Winged helix DNA-binding domain"/>
    <property type="match status" value="1"/>
</dbReference>
<keyword evidence="1" id="KW-0805">Transcription regulation</keyword>
<accession>A0ABW0L4A2</accession>
<dbReference type="Proteomes" id="UP001596050">
    <property type="component" value="Unassembled WGS sequence"/>
</dbReference>
<keyword evidence="3" id="KW-0804">Transcription</keyword>
<reference evidence="6" key="1">
    <citation type="journal article" date="2019" name="Int. J. Syst. Evol. Microbiol.">
        <title>The Global Catalogue of Microorganisms (GCM) 10K type strain sequencing project: providing services to taxonomists for standard genome sequencing and annotation.</title>
        <authorList>
            <consortium name="The Broad Institute Genomics Platform"/>
            <consortium name="The Broad Institute Genome Sequencing Center for Infectious Disease"/>
            <person name="Wu L."/>
            <person name="Ma J."/>
        </authorList>
    </citation>
    <scope>NUCLEOTIDE SEQUENCE [LARGE SCALE GENOMIC DNA]</scope>
    <source>
        <strain evidence="6">KACC 12649</strain>
    </source>
</reference>
<evidence type="ECO:0000256" key="1">
    <source>
        <dbReference type="ARBA" id="ARBA00023015"/>
    </source>
</evidence>
<dbReference type="SMART" id="SM00347">
    <property type="entry name" value="HTH_MARR"/>
    <property type="match status" value="1"/>
</dbReference>
<dbReference type="SUPFAM" id="SSF46785">
    <property type="entry name" value="Winged helix' DNA-binding domain"/>
    <property type="match status" value="1"/>
</dbReference>
<dbReference type="PANTHER" id="PTHR42756:SF1">
    <property type="entry name" value="TRANSCRIPTIONAL REPRESSOR OF EMRAB OPERON"/>
    <property type="match status" value="1"/>
</dbReference>
<proteinExistence type="predicted"/>
<dbReference type="Pfam" id="PF12802">
    <property type="entry name" value="MarR_2"/>
    <property type="match status" value="1"/>
</dbReference>
<keyword evidence="2" id="KW-0238">DNA-binding</keyword>
<dbReference type="PANTHER" id="PTHR42756">
    <property type="entry name" value="TRANSCRIPTIONAL REGULATOR, MARR"/>
    <property type="match status" value="1"/>
</dbReference>
<dbReference type="EMBL" id="JBHSMU010000013">
    <property type="protein sequence ID" value="MFC5460560.1"/>
    <property type="molecule type" value="Genomic_DNA"/>
</dbReference>
<name>A0ABW0L4A2_9BURK</name>